<name>A0A0A9HD27_ARUDO</name>
<reference evidence="1" key="1">
    <citation type="submission" date="2014-09" db="EMBL/GenBank/DDBJ databases">
        <authorList>
            <person name="Magalhaes I.L.F."/>
            <person name="Oliveira U."/>
            <person name="Santos F.R."/>
            <person name="Vidigal T.H.D.A."/>
            <person name="Brescovit A.D."/>
            <person name="Santos A.J."/>
        </authorList>
    </citation>
    <scope>NUCLEOTIDE SEQUENCE</scope>
    <source>
        <tissue evidence="1">Shoot tissue taken approximately 20 cm above the soil surface</tissue>
    </source>
</reference>
<reference evidence="1" key="2">
    <citation type="journal article" date="2015" name="Data Brief">
        <title>Shoot transcriptome of the giant reed, Arundo donax.</title>
        <authorList>
            <person name="Barrero R.A."/>
            <person name="Guerrero F.D."/>
            <person name="Moolhuijzen P."/>
            <person name="Goolsby J.A."/>
            <person name="Tidwell J."/>
            <person name="Bellgard S.E."/>
            <person name="Bellgard M.I."/>
        </authorList>
    </citation>
    <scope>NUCLEOTIDE SEQUENCE</scope>
    <source>
        <tissue evidence="1">Shoot tissue taken approximately 20 cm above the soil surface</tissue>
    </source>
</reference>
<organism evidence="1">
    <name type="scientific">Arundo donax</name>
    <name type="common">Giant reed</name>
    <name type="synonym">Donax arundinaceus</name>
    <dbReference type="NCBI Taxonomy" id="35708"/>
    <lineage>
        <taxon>Eukaryota</taxon>
        <taxon>Viridiplantae</taxon>
        <taxon>Streptophyta</taxon>
        <taxon>Embryophyta</taxon>
        <taxon>Tracheophyta</taxon>
        <taxon>Spermatophyta</taxon>
        <taxon>Magnoliopsida</taxon>
        <taxon>Liliopsida</taxon>
        <taxon>Poales</taxon>
        <taxon>Poaceae</taxon>
        <taxon>PACMAD clade</taxon>
        <taxon>Arundinoideae</taxon>
        <taxon>Arundineae</taxon>
        <taxon>Arundo</taxon>
    </lineage>
</organism>
<protein>
    <submittedName>
        <fullName evidence="1">Psy2</fullName>
    </submittedName>
</protein>
<proteinExistence type="predicted"/>
<dbReference type="AlphaFoldDB" id="A0A0A9HD27"/>
<evidence type="ECO:0000313" key="1">
    <source>
        <dbReference type="EMBL" id="JAE32756.1"/>
    </source>
</evidence>
<sequence length="47" mass="5024">MNLLHLSVTFPLKMSSSVRPACASSSIGRYILPLLASSPTSRSIFVS</sequence>
<accession>A0A0A9HD27</accession>
<dbReference type="EMBL" id="GBRH01165140">
    <property type="protein sequence ID" value="JAE32756.1"/>
    <property type="molecule type" value="Transcribed_RNA"/>
</dbReference>